<gene>
    <name evidence="4" type="ORF">SDC9_101321</name>
</gene>
<dbReference type="PROSITE" id="PS51186">
    <property type="entry name" value="GNAT"/>
    <property type="match status" value="1"/>
</dbReference>
<evidence type="ECO:0000313" key="4">
    <source>
        <dbReference type="EMBL" id="MPM54543.1"/>
    </source>
</evidence>
<sequence>MEISVRGMQPDDWRAVTRIYAEGIETNKATFETHCPEYVQWDSAHLPGCRLVAQRGDEVIGWAALSPVSGRCVYGGVAEVSVYIAAAARGQGAGTLLLKTIWQQAQDEGLWTLQSGIMQDNEASIRLHEACGFRMVGYRERIAKDQYGAWRNTVLMERRRPQDEPEKGGCTCCPK</sequence>
<dbReference type="AlphaFoldDB" id="A0A645AUE8"/>
<evidence type="ECO:0000259" key="3">
    <source>
        <dbReference type="PROSITE" id="PS51186"/>
    </source>
</evidence>
<dbReference type="Pfam" id="PF00583">
    <property type="entry name" value="Acetyltransf_1"/>
    <property type="match status" value="1"/>
</dbReference>
<dbReference type="Gene3D" id="3.40.630.30">
    <property type="match status" value="1"/>
</dbReference>
<dbReference type="GO" id="GO:0016747">
    <property type="term" value="F:acyltransferase activity, transferring groups other than amino-acyl groups"/>
    <property type="evidence" value="ECO:0007669"/>
    <property type="project" value="InterPro"/>
</dbReference>
<proteinExistence type="predicted"/>
<keyword evidence="2" id="KW-0012">Acyltransferase</keyword>
<reference evidence="4" key="1">
    <citation type="submission" date="2019-08" db="EMBL/GenBank/DDBJ databases">
        <authorList>
            <person name="Kucharzyk K."/>
            <person name="Murdoch R.W."/>
            <person name="Higgins S."/>
            <person name="Loffler F."/>
        </authorList>
    </citation>
    <scope>NUCLEOTIDE SEQUENCE</scope>
</reference>
<comment type="caution">
    <text evidence="4">The sequence shown here is derived from an EMBL/GenBank/DDBJ whole genome shotgun (WGS) entry which is preliminary data.</text>
</comment>
<dbReference type="SUPFAM" id="SSF55729">
    <property type="entry name" value="Acyl-CoA N-acyltransferases (Nat)"/>
    <property type="match status" value="1"/>
</dbReference>
<evidence type="ECO:0000256" key="2">
    <source>
        <dbReference type="ARBA" id="ARBA00023315"/>
    </source>
</evidence>
<protein>
    <recommendedName>
        <fullName evidence="3">N-acetyltransferase domain-containing protein</fullName>
    </recommendedName>
</protein>
<organism evidence="4">
    <name type="scientific">bioreactor metagenome</name>
    <dbReference type="NCBI Taxonomy" id="1076179"/>
    <lineage>
        <taxon>unclassified sequences</taxon>
        <taxon>metagenomes</taxon>
        <taxon>ecological metagenomes</taxon>
    </lineage>
</organism>
<dbReference type="InterPro" id="IPR050832">
    <property type="entry name" value="Bact_Acetyltransf"/>
</dbReference>
<feature type="domain" description="N-acetyltransferase" evidence="3">
    <location>
        <begin position="3"/>
        <end position="161"/>
    </location>
</feature>
<keyword evidence="1" id="KW-0808">Transferase</keyword>
<accession>A0A645AUE8</accession>
<evidence type="ECO:0000256" key="1">
    <source>
        <dbReference type="ARBA" id="ARBA00022679"/>
    </source>
</evidence>
<dbReference type="PANTHER" id="PTHR43877">
    <property type="entry name" value="AMINOALKYLPHOSPHONATE N-ACETYLTRANSFERASE-RELATED-RELATED"/>
    <property type="match status" value="1"/>
</dbReference>
<name>A0A645AUE8_9ZZZZ</name>
<dbReference type="InterPro" id="IPR016181">
    <property type="entry name" value="Acyl_CoA_acyltransferase"/>
</dbReference>
<dbReference type="InterPro" id="IPR000182">
    <property type="entry name" value="GNAT_dom"/>
</dbReference>
<dbReference type="EMBL" id="VSSQ01014851">
    <property type="protein sequence ID" value="MPM54543.1"/>
    <property type="molecule type" value="Genomic_DNA"/>
</dbReference>